<feature type="chain" id="PRO_5025340683" evidence="2">
    <location>
        <begin position="25"/>
        <end position="1288"/>
    </location>
</feature>
<comment type="caution">
    <text evidence="4">The sequence shown here is derived from an EMBL/GenBank/DDBJ whole genome shotgun (WGS) entry which is preliminary data.</text>
</comment>
<dbReference type="Proteomes" id="UP000478546">
    <property type="component" value="Unassembled WGS sequence"/>
</dbReference>
<dbReference type="EMBL" id="JAAEAA010000020">
    <property type="protein sequence ID" value="NDK57095.1"/>
    <property type="molecule type" value="Genomic_DNA"/>
</dbReference>
<evidence type="ECO:0000313" key="5">
    <source>
        <dbReference type="Proteomes" id="UP000478546"/>
    </source>
</evidence>
<keyword evidence="5" id="KW-1185">Reference proteome</keyword>
<feature type="domain" description="Gingipain" evidence="3">
    <location>
        <begin position="552"/>
        <end position="928"/>
    </location>
</feature>
<proteinExistence type="predicted"/>
<dbReference type="Gene3D" id="3.40.50.1460">
    <property type="match status" value="1"/>
</dbReference>
<dbReference type="InterPro" id="IPR026444">
    <property type="entry name" value="Secre_tail"/>
</dbReference>
<keyword evidence="1 2" id="KW-0732">Signal</keyword>
<reference evidence="4 5" key="1">
    <citation type="submission" date="2020-01" db="EMBL/GenBank/DDBJ databases">
        <authorList>
            <person name="Kim M.K."/>
        </authorList>
    </citation>
    <scope>NUCLEOTIDE SEQUENCE [LARGE SCALE GENOMIC DNA]</scope>
    <source>
        <strain evidence="4 5">BT213</strain>
    </source>
</reference>
<dbReference type="Gene3D" id="3.40.50.10390">
    <property type="entry name" value="Gingipain r, domain 1"/>
    <property type="match status" value="1"/>
</dbReference>
<protein>
    <submittedName>
        <fullName evidence="4">Type IX secretion system sortase PorU</fullName>
    </submittedName>
</protein>
<sequence length="1288" mass="142493">MQSRLHFLVCILLFLSVMAGTAVAQHKAPDPIKLTWDAQEAVFPAQGHEAKIPAFKGANIDLLQRLPYYRLAIPHTHIGSFKVTEAVFAPFSVKEQQQFKGITFGTEPIVEFKNARQSKQPVTIVSILPIRRNPQTNQLEKLTRFSYSYGSATIATHTINRTANSNYSNNSVLSAGEWYKLAVTQSGIHKIDRATLQALGINTQGLDPKTIQIFGNGGGMLPQPNSSPVLDDLQENAIVVSGEQDGQFNDNDFILFYGQGPHTWNYNPQQNKFEHTYNLYSDTTFYFLRVGYTSGARVQNRPQATGPTQTITTFNERAFHERDMASIIHSGREWYGEDFSTFNPSREVSFPVTGIVPNSEIKLTAAVMGNSATDCSFSLKMGSNLLGTIPIAGRGTYNYHPEGVNGSKTFTFNQQQLGSATEAKAGITFNMPSDATATGYLNYLELNYNRQLKLYNDQTAFRATATIGNSASTYRIADAPATAIVWDITDPLRPLQQQTNYSGTLQFTAPATVLREFIVFTDNNISLKPIIKGKVTNQNLHSLNLDGTIDHVILTHPSLLQEAKRLATHRNAKGNLKSIVVTTTQVYNEFSSGAQDVTAIRNFMRMLYKRSTKPAGEPMYLLLLGDASYDYKNRIPVNTNLVPVYESRQSLHPIASYSSEDYYGFLDEEEGEWAENNLGDHLLDIGIGRLPAKNPQEVAVLVDKIIAYESNSHFGKWRSEVTLVSDDGDFNEHQEDAEFLADFLENNAPDYTTNKLYLDLYRQEAVANGQRAPKLNQDLTEAVEKGTLLVNYTGHGNEVSWASEQILTLPQVTDWQNPDNLTFMLTATCEFGRYDDPARVSGAEVAMLHANGAAVGLVTTTRPVYSSSNRVLNRNFFKSAFTPTPGTTPRLGDLVLQTKNNSITDNISGSRGVYNRNFTLLCDPAVRLASPDLKAEITYINGKAVSTDTLSALGKVTMQGQITADNGKIANYSGTLRITIYEKQTTQQTFGDENAPVVPVTQRQNVLYEGSATIANGLFSVAFVVPKDIAYQYGPGKITLYASNNTQDALGANTTITVGGTARNIATDNTPPTINLYLEDESFVFGGSTGQHPSLLVKLFDENGINTAGLGIGHELIAIVDNNEENPVILNDYYTSEKDSYQRGRVSYSLKDLSPGPHSIRFKAWDTHNNASEEYIEFFVSNTEDFSLDHVLNYPNPFSTKTTFHFDHNRAGEDLDIQVQIYTISGKLVKTLQTISMASPAHVAALTWNGRDEYNDLLARGVYVYKISVRTRKDGAGVSKFEKLVILN</sequence>
<dbReference type="RefSeq" id="WP_162347158.1">
    <property type="nucleotide sequence ID" value="NZ_JAAEAA010000020.1"/>
</dbReference>
<dbReference type="GO" id="GO:0006508">
    <property type="term" value="P:proteolysis"/>
    <property type="evidence" value="ECO:0007669"/>
    <property type="project" value="InterPro"/>
</dbReference>
<accession>A0A6B2H1W5</accession>
<dbReference type="InterPro" id="IPR029031">
    <property type="entry name" value="Gingipain_N_sf"/>
</dbReference>
<dbReference type="InterPro" id="IPR029030">
    <property type="entry name" value="Caspase-like_dom_sf"/>
</dbReference>
<evidence type="ECO:0000259" key="3">
    <source>
        <dbReference type="Pfam" id="PF01364"/>
    </source>
</evidence>
<dbReference type="Gene3D" id="2.60.40.4070">
    <property type="match status" value="1"/>
</dbReference>
<organism evidence="4 5">
    <name type="scientific">Pontibacter fetidus</name>
    <dbReference type="NCBI Taxonomy" id="2700082"/>
    <lineage>
        <taxon>Bacteria</taxon>
        <taxon>Pseudomonadati</taxon>
        <taxon>Bacteroidota</taxon>
        <taxon>Cytophagia</taxon>
        <taxon>Cytophagales</taxon>
        <taxon>Hymenobacteraceae</taxon>
        <taxon>Pontibacter</taxon>
    </lineage>
</organism>
<dbReference type="SUPFAM" id="SSF52129">
    <property type="entry name" value="Caspase-like"/>
    <property type="match status" value="1"/>
</dbReference>
<dbReference type="CDD" id="cd02258">
    <property type="entry name" value="Peptidase_C25_N"/>
    <property type="match status" value="1"/>
</dbReference>
<dbReference type="NCBIfam" id="NF033707">
    <property type="entry name" value="T9SS_sortase"/>
    <property type="match status" value="1"/>
</dbReference>
<dbReference type="GO" id="GO:0008234">
    <property type="term" value="F:cysteine-type peptidase activity"/>
    <property type="evidence" value="ECO:0007669"/>
    <property type="project" value="InterPro"/>
</dbReference>
<name>A0A6B2H1W5_9BACT</name>
<feature type="signal peptide" evidence="2">
    <location>
        <begin position="1"/>
        <end position="24"/>
    </location>
</feature>
<dbReference type="NCBIfam" id="TIGR04183">
    <property type="entry name" value="Por_Secre_tail"/>
    <property type="match status" value="1"/>
</dbReference>
<gene>
    <name evidence="4" type="primary">porU</name>
    <name evidence="4" type="ORF">GWO68_14310</name>
</gene>
<evidence type="ECO:0000313" key="4">
    <source>
        <dbReference type="EMBL" id="NDK57095.1"/>
    </source>
</evidence>
<dbReference type="Pfam" id="PF01364">
    <property type="entry name" value="Peptidase_C25"/>
    <property type="match status" value="1"/>
</dbReference>
<evidence type="ECO:0000256" key="1">
    <source>
        <dbReference type="ARBA" id="ARBA00022729"/>
    </source>
</evidence>
<dbReference type="InterPro" id="IPR001769">
    <property type="entry name" value="Gingipain"/>
</dbReference>
<evidence type="ECO:0000256" key="2">
    <source>
        <dbReference type="SAM" id="SignalP"/>
    </source>
</evidence>